<feature type="region of interest" description="Disordered" evidence="3">
    <location>
        <begin position="207"/>
        <end position="361"/>
    </location>
</feature>
<dbReference type="InterPro" id="IPR032199">
    <property type="entry name" value="RMI1_C"/>
</dbReference>
<evidence type="ECO:0000259" key="4">
    <source>
        <dbReference type="Pfam" id="PF08585"/>
    </source>
</evidence>
<evidence type="ECO:0000259" key="5">
    <source>
        <dbReference type="Pfam" id="PF16099"/>
    </source>
</evidence>
<dbReference type="Pfam" id="PF08585">
    <property type="entry name" value="RMI1_N_C"/>
    <property type="match status" value="1"/>
</dbReference>
<evidence type="ECO:0000256" key="2">
    <source>
        <dbReference type="ARBA" id="ARBA00018987"/>
    </source>
</evidence>
<accession>A0A9D3RVW1</accession>
<sequence length="571" mass="60822">MDSALDVSRPAYSQLQQRRGTDCANERVSAATQATQRPWEATPTRVLMLQLTDGVQDLEALEYRPVPALSADLPPGTKLLLQGALECRLGVLLLTPANVRVLGGEVEELRDVLSQTRVLARVLGLPEEDQQAVQARGAEPGPRDVGVSDEELLASLEAVADSGYGSRNERPHPSPAPQRSVAPADFDEDFDDLPLDELDSVIFQEEYSPAREAEPELVEVEPRTSGVGHVPEESRTRGVGHRPVEVEPRTSGVGHGPEESRKRRVGPEPVEVEPRTSGVGHGPEESRKRRVGPEPVEVVPRTSGVGHVPEESRTRGVGHGPAEVEPRTRGVGHGPVEVEPRTRGVGHGSMEKEPRAGEDRSGVVPVLGSVCVGGGDRDPGADRVCAVKPKSRAGAGPVGQGGAGEASSPRGALEGGAGALAAATDSITPPFTYLCVLARGGARRARVKAFIITLQGSLRSSSGAWQVGATVSDGTGYLDVRLSDGVLAGLIGFSVAESRALRKDPERQHQVQRGLQRCQGAGGHVLPDDPAVRPRRRDRHRPERRPGHRRHLQGAGEPRARPEPALTQTQR</sequence>
<comment type="similarity">
    <text evidence="1">Belongs to the RMI1 family.</text>
</comment>
<dbReference type="GO" id="GO:0000166">
    <property type="term" value="F:nucleotide binding"/>
    <property type="evidence" value="ECO:0007669"/>
    <property type="project" value="InterPro"/>
</dbReference>
<dbReference type="GO" id="GO:0000712">
    <property type="term" value="P:resolution of meiotic recombination intermediates"/>
    <property type="evidence" value="ECO:0007669"/>
    <property type="project" value="TreeGrafter"/>
</dbReference>
<feature type="region of interest" description="Disordered" evidence="3">
    <location>
        <begin position="162"/>
        <end position="189"/>
    </location>
</feature>
<dbReference type="Gene3D" id="2.40.50.770">
    <property type="entry name" value="RecQ-mediated genome instability protein Rmi1, C-terminal domain"/>
    <property type="match status" value="1"/>
</dbReference>
<protein>
    <recommendedName>
        <fullName evidence="2">RecQ-mediated genome instability protein 1</fullName>
    </recommendedName>
</protein>
<dbReference type="InterPro" id="IPR042470">
    <property type="entry name" value="RMI1_N_C_sf"/>
</dbReference>
<evidence type="ECO:0000313" key="7">
    <source>
        <dbReference type="Proteomes" id="UP001044222"/>
    </source>
</evidence>
<reference evidence="6" key="1">
    <citation type="submission" date="2021-01" db="EMBL/GenBank/DDBJ databases">
        <title>A chromosome-scale assembly of European eel, Anguilla anguilla.</title>
        <authorList>
            <person name="Henkel C."/>
            <person name="Jong-Raadsen S.A."/>
            <person name="Dufour S."/>
            <person name="Weltzien F.-A."/>
            <person name="Palstra A.P."/>
            <person name="Pelster B."/>
            <person name="Spaink H.P."/>
            <person name="Van Den Thillart G.E."/>
            <person name="Jansen H."/>
            <person name="Zahm M."/>
            <person name="Klopp C."/>
            <person name="Cedric C."/>
            <person name="Louis A."/>
            <person name="Berthelot C."/>
            <person name="Parey E."/>
            <person name="Roest Crollius H."/>
            <person name="Montfort J."/>
            <person name="Robinson-Rechavi M."/>
            <person name="Bucao C."/>
            <person name="Bouchez O."/>
            <person name="Gislard M."/>
            <person name="Lluch J."/>
            <person name="Milhes M."/>
            <person name="Lampietro C."/>
            <person name="Lopez Roques C."/>
            <person name="Donnadieu C."/>
            <person name="Braasch I."/>
            <person name="Desvignes T."/>
            <person name="Postlethwait J."/>
            <person name="Bobe J."/>
            <person name="Guiguen Y."/>
            <person name="Dirks R."/>
        </authorList>
    </citation>
    <scope>NUCLEOTIDE SEQUENCE</scope>
    <source>
        <strain evidence="6">Tag_6206</strain>
        <tissue evidence="6">Liver</tissue>
    </source>
</reference>
<dbReference type="GO" id="GO:0000724">
    <property type="term" value="P:double-strand break repair via homologous recombination"/>
    <property type="evidence" value="ECO:0007669"/>
    <property type="project" value="TreeGrafter"/>
</dbReference>
<feature type="compositionally biased region" description="Basic and acidic residues" evidence="3">
    <location>
        <begin position="349"/>
        <end position="361"/>
    </location>
</feature>
<dbReference type="InterPro" id="IPR013894">
    <property type="entry name" value="RMI1_OB"/>
</dbReference>
<gene>
    <name evidence="6" type="ORF">ANANG_G00198720</name>
</gene>
<dbReference type="Proteomes" id="UP001044222">
    <property type="component" value="Chromosome 10"/>
</dbReference>
<dbReference type="PANTHER" id="PTHR14790">
    <property type="entry name" value="RECQ-MEDIATED GENOME INSTABILITY PROTEIN 1 RMI1"/>
    <property type="match status" value="1"/>
</dbReference>
<feature type="region of interest" description="Disordered" evidence="3">
    <location>
        <begin position="391"/>
        <end position="414"/>
    </location>
</feature>
<dbReference type="Gene3D" id="2.40.50.510">
    <property type="match status" value="1"/>
</dbReference>
<dbReference type="GO" id="GO:0016604">
    <property type="term" value="C:nuclear body"/>
    <property type="evidence" value="ECO:0007669"/>
    <property type="project" value="TreeGrafter"/>
</dbReference>
<feature type="region of interest" description="Disordered" evidence="3">
    <location>
        <begin position="515"/>
        <end position="571"/>
    </location>
</feature>
<dbReference type="EMBL" id="JAFIRN010000010">
    <property type="protein sequence ID" value="KAG5841362.1"/>
    <property type="molecule type" value="Genomic_DNA"/>
</dbReference>
<name>A0A9D3RVW1_ANGAN</name>
<keyword evidence="7" id="KW-1185">Reference proteome</keyword>
<proteinExistence type="inferred from homology"/>
<feature type="domain" description="RecQ-mediated genome instability protein 1 C-terminal OB-fold" evidence="5">
    <location>
        <begin position="428"/>
        <end position="519"/>
    </location>
</feature>
<evidence type="ECO:0000256" key="1">
    <source>
        <dbReference type="ARBA" id="ARBA00006395"/>
    </source>
</evidence>
<dbReference type="AlphaFoldDB" id="A0A9D3RVW1"/>
<comment type="caution">
    <text evidence="6">The sequence shown here is derived from an EMBL/GenBank/DDBJ whole genome shotgun (WGS) entry which is preliminary data.</text>
</comment>
<dbReference type="GO" id="GO:0031422">
    <property type="term" value="C:RecQ family helicase-topoisomerase III complex"/>
    <property type="evidence" value="ECO:0007669"/>
    <property type="project" value="TreeGrafter"/>
</dbReference>
<feature type="domain" description="RecQ mediated genome instability protein 1 OB-fold" evidence="4">
    <location>
        <begin position="2"/>
        <end position="111"/>
    </location>
</feature>
<dbReference type="PANTHER" id="PTHR14790:SF15">
    <property type="entry name" value="RECQ-MEDIATED GENOME INSTABILITY PROTEIN 1"/>
    <property type="match status" value="1"/>
</dbReference>
<feature type="compositionally biased region" description="Basic and acidic residues" evidence="3">
    <location>
        <begin position="230"/>
        <end position="248"/>
    </location>
</feature>
<evidence type="ECO:0000256" key="3">
    <source>
        <dbReference type="SAM" id="MobiDB-lite"/>
    </source>
</evidence>
<feature type="region of interest" description="Disordered" evidence="3">
    <location>
        <begin position="1"/>
        <end position="20"/>
    </location>
</feature>
<evidence type="ECO:0000313" key="6">
    <source>
        <dbReference type="EMBL" id="KAG5841362.1"/>
    </source>
</evidence>
<dbReference type="FunFam" id="2.40.50.770:FF:000002">
    <property type="entry name" value="recQ-mediated genome instability protein 1"/>
    <property type="match status" value="1"/>
</dbReference>
<dbReference type="Pfam" id="PF16099">
    <property type="entry name" value="RMI1_C"/>
    <property type="match status" value="1"/>
</dbReference>
<organism evidence="6 7">
    <name type="scientific">Anguilla anguilla</name>
    <name type="common">European freshwater eel</name>
    <name type="synonym">Muraena anguilla</name>
    <dbReference type="NCBI Taxonomy" id="7936"/>
    <lineage>
        <taxon>Eukaryota</taxon>
        <taxon>Metazoa</taxon>
        <taxon>Chordata</taxon>
        <taxon>Craniata</taxon>
        <taxon>Vertebrata</taxon>
        <taxon>Euteleostomi</taxon>
        <taxon>Actinopterygii</taxon>
        <taxon>Neopterygii</taxon>
        <taxon>Teleostei</taxon>
        <taxon>Anguilliformes</taxon>
        <taxon>Anguillidae</taxon>
        <taxon>Anguilla</taxon>
    </lineage>
</organism>